<dbReference type="InterPro" id="IPR028896">
    <property type="entry name" value="GcvT/YgfZ/DmdA"/>
</dbReference>
<name>A0A5B8UC12_9ACTN</name>
<dbReference type="Pfam" id="PF01571">
    <property type="entry name" value="GCV_T"/>
    <property type="match status" value="1"/>
</dbReference>
<dbReference type="PANTHER" id="PTHR43757">
    <property type="entry name" value="AMINOMETHYLTRANSFERASE"/>
    <property type="match status" value="1"/>
</dbReference>
<dbReference type="Gene3D" id="3.30.70.1400">
    <property type="entry name" value="Aminomethyltransferase beta-barrel domains"/>
    <property type="match status" value="1"/>
</dbReference>
<dbReference type="InterPro" id="IPR032503">
    <property type="entry name" value="FAO_M"/>
</dbReference>
<feature type="domain" description="Aminomethyltransferase C-terminal" evidence="4">
    <location>
        <begin position="713"/>
        <end position="792"/>
    </location>
</feature>
<evidence type="ECO:0000259" key="3">
    <source>
        <dbReference type="Pfam" id="PF01571"/>
    </source>
</evidence>
<organism evidence="6 7">
    <name type="scientific">Baekduia soli</name>
    <dbReference type="NCBI Taxonomy" id="496014"/>
    <lineage>
        <taxon>Bacteria</taxon>
        <taxon>Bacillati</taxon>
        <taxon>Actinomycetota</taxon>
        <taxon>Thermoleophilia</taxon>
        <taxon>Solirubrobacterales</taxon>
        <taxon>Baekduiaceae</taxon>
        <taxon>Baekduia</taxon>
    </lineage>
</organism>
<dbReference type="InterPro" id="IPR006222">
    <property type="entry name" value="GCVT_N"/>
</dbReference>
<dbReference type="KEGG" id="bsol:FSW04_11075"/>
<dbReference type="OrthoDB" id="2055370at2"/>
<keyword evidence="7" id="KW-1185">Reference proteome</keyword>
<dbReference type="AlphaFoldDB" id="A0A5B8UC12"/>
<comment type="similarity">
    <text evidence="1">Belongs to the GcvT family.</text>
</comment>
<dbReference type="PANTHER" id="PTHR43757:SF2">
    <property type="entry name" value="AMINOMETHYLTRANSFERASE, MITOCHONDRIAL"/>
    <property type="match status" value="1"/>
</dbReference>
<evidence type="ECO:0000259" key="5">
    <source>
        <dbReference type="Pfam" id="PF16350"/>
    </source>
</evidence>
<dbReference type="InterPro" id="IPR006076">
    <property type="entry name" value="FAD-dep_OxRdtase"/>
</dbReference>
<dbReference type="EMBL" id="CP042430">
    <property type="protein sequence ID" value="QEC50733.1"/>
    <property type="molecule type" value="Genomic_DNA"/>
</dbReference>
<proteinExistence type="inferred from homology"/>
<dbReference type="Proteomes" id="UP000321805">
    <property type="component" value="Chromosome"/>
</dbReference>
<sequence length="812" mass="88796">MPDRARVVIIGGGVGGTSIAYHLAGLGERDVVLVDRDELTSGSTFHSAGLVGQLRSSVTLTRMMMYSVELYRALDCGWVECGGIRLACTPEREEEVHRQVAWARTFGLPLELISAGEAQERFPPMVPDGVRVGSYLATDGYLDPSRLTYALAEGAREGGARIFTHSRVTAIDVRDGRVRAVETEWGRVECEVCVIAGGMYAAELGRLAGVRVPIVPMAHEYLVTQPFLERSERRLPTLRDPDHLIYFREEGQGLVMGGYERACAPWSLDADLVDRIPPDFNGRLLEEDWPRFEAIAEASRLRVPAMEDVKVTRLINGPEAFTPDNEFCLGESEVDGLFVAAGFCAHGLAGAGGVGKVMAEWIVAGEPQVDVWHMDIRRFGPQYRSPRYTLARTREVYETYYDIRYPGQERQAGRPLKVSSAYGWHRDHGAEFGEKSGWERVNWYAANAAAGDPSLRPRGWAGQQWSPAIGAEHTAARERAALFDESSFAKLEVAGPGAAEFLETLCDNRVARDVGRITYTQMLNARGGIECDFTVTRLAEDAFQIVTGTAFGAHDLAWIRRHAPRDGSVRLLDTTSRWACFALWGPRAFDVVGPLTPDALDFPYLTMREIVVGDVPVRALRVTFVGEAGWELYAPAEYGAGLWRTLWEAGAPHGLVAGGYRAIDSLRLEKGYRVWGADITPDDTPHEASLSFCVRDDKDFIGAGALRARAVERRLVCIVLEDPRSVALGNEPVAVGGRVVGRVTTGGFGYTTGASIAYAYVPAEYAAPDTEVAIDVFGGWVAGRIVREPLYDAAGERVRGVQTGAAGARSMG</sequence>
<dbReference type="InterPro" id="IPR029043">
    <property type="entry name" value="GcvT/YgfZ_C"/>
</dbReference>
<feature type="domain" description="FAD dependent oxidoreductase central" evidence="5">
    <location>
        <begin position="365"/>
        <end position="419"/>
    </location>
</feature>
<accession>A0A5B8UC12</accession>
<feature type="domain" description="FAD dependent oxidoreductase" evidence="2">
    <location>
        <begin position="6"/>
        <end position="361"/>
    </location>
</feature>
<dbReference type="InterPro" id="IPR036188">
    <property type="entry name" value="FAD/NAD-bd_sf"/>
</dbReference>
<feature type="domain" description="GCVT N-terminal" evidence="3">
    <location>
        <begin position="422"/>
        <end position="698"/>
    </location>
</feature>
<evidence type="ECO:0000259" key="4">
    <source>
        <dbReference type="Pfam" id="PF08669"/>
    </source>
</evidence>
<evidence type="ECO:0000259" key="2">
    <source>
        <dbReference type="Pfam" id="PF01266"/>
    </source>
</evidence>
<evidence type="ECO:0000313" key="7">
    <source>
        <dbReference type="Proteomes" id="UP000321805"/>
    </source>
</evidence>
<dbReference type="Gene3D" id="2.40.30.110">
    <property type="entry name" value="Aminomethyltransferase beta-barrel domains"/>
    <property type="match status" value="1"/>
</dbReference>
<dbReference type="SUPFAM" id="SSF51905">
    <property type="entry name" value="FAD/NAD(P)-binding domain"/>
    <property type="match status" value="1"/>
</dbReference>
<dbReference type="Gene3D" id="3.30.9.10">
    <property type="entry name" value="D-Amino Acid Oxidase, subunit A, domain 2"/>
    <property type="match status" value="1"/>
</dbReference>
<dbReference type="InterPro" id="IPR013977">
    <property type="entry name" value="GcvT_C"/>
</dbReference>
<dbReference type="Pfam" id="PF01266">
    <property type="entry name" value="DAO"/>
    <property type="match status" value="1"/>
</dbReference>
<dbReference type="InterPro" id="IPR027266">
    <property type="entry name" value="TrmE/GcvT-like"/>
</dbReference>
<evidence type="ECO:0000256" key="1">
    <source>
        <dbReference type="ARBA" id="ARBA00008609"/>
    </source>
</evidence>
<dbReference type="Gene3D" id="3.50.50.60">
    <property type="entry name" value="FAD/NAD(P)-binding domain"/>
    <property type="match status" value="1"/>
</dbReference>
<dbReference type="Pfam" id="PF08669">
    <property type="entry name" value="GCV_T_C"/>
    <property type="match status" value="1"/>
</dbReference>
<dbReference type="SUPFAM" id="SSF103025">
    <property type="entry name" value="Folate-binding domain"/>
    <property type="match status" value="1"/>
</dbReference>
<dbReference type="SUPFAM" id="SSF54373">
    <property type="entry name" value="FAD-linked reductases, C-terminal domain"/>
    <property type="match status" value="1"/>
</dbReference>
<protein>
    <submittedName>
        <fullName evidence="6">FAD-dependent oxidoreductase</fullName>
    </submittedName>
</protein>
<dbReference type="Gene3D" id="3.30.1360.120">
    <property type="entry name" value="Probable tRNA modification gtpase trme, domain 1"/>
    <property type="match status" value="1"/>
</dbReference>
<dbReference type="SUPFAM" id="SSF101790">
    <property type="entry name" value="Aminomethyltransferase beta-barrel domain"/>
    <property type="match status" value="1"/>
</dbReference>
<reference evidence="6 7" key="1">
    <citation type="journal article" date="2018" name="J. Microbiol.">
        <title>Baekduia soli gen. nov., sp. nov., a novel bacterium isolated from the soil of Baekdu Mountain and proposal of a novel family name, Baekduiaceae fam. nov.</title>
        <authorList>
            <person name="An D.S."/>
            <person name="Siddiqi M.Z."/>
            <person name="Kim K.H."/>
            <person name="Yu H.S."/>
            <person name="Im W.T."/>
        </authorList>
    </citation>
    <scope>NUCLEOTIDE SEQUENCE [LARGE SCALE GENOMIC DNA]</scope>
    <source>
        <strain evidence="6 7">BR7-21</strain>
    </source>
</reference>
<gene>
    <name evidence="6" type="ORF">FSW04_11075</name>
</gene>
<dbReference type="Pfam" id="PF16350">
    <property type="entry name" value="FAO_M"/>
    <property type="match status" value="1"/>
</dbReference>
<evidence type="ECO:0000313" key="6">
    <source>
        <dbReference type="EMBL" id="QEC50733.1"/>
    </source>
</evidence>